<dbReference type="InterPro" id="IPR002575">
    <property type="entry name" value="Aminoglycoside_PTrfase"/>
</dbReference>
<feature type="domain" description="Aminoglycoside phosphotransferase" evidence="1">
    <location>
        <begin position="54"/>
        <end position="253"/>
    </location>
</feature>
<protein>
    <submittedName>
        <fullName evidence="2">Aminoglycoside phosphotransferase family protein</fullName>
    </submittedName>
</protein>
<organism evidence="2 3">
    <name type="scientific">Yinghuangia soli</name>
    <dbReference type="NCBI Taxonomy" id="2908204"/>
    <lineage>
        <taxon>Bacteria</taxon>
        <taxon>Bacillati</taxon>
        <taxon>Actinomycetota</taxon>
        <taxon>Actinomycetes</taxon>
        <taxon>Kitasatosporales</taxon>
        <taxon>Streptomycetaceae</taxon>
        <taxon>Yinghuangia</taxon>
    </lineage>
</organism>
<evidence type="ECO:0000313" key="3">
    <source>
        <dbReference type="Proteomes" id="UP001165378"/>
    </source>
</evidence>
<reference evidence="2" key="1">
    <citation type="submission" date="2022-01" db="EMBL/GenBank/DDBJ databases">
        <title>Genome-Based Taxonomic Classification of the Phylum Actinobacteria.</title>
        <authorList>
            <person name="Gao Y."/>
        </authorList>
    </citation>
    <scope>NUCLEOTIDE SEQUENCE</scope>
    <source>
        <strain evidence="2">KLBMP 8922</strain>
    </source>
</reference>
<name>A0AA41QAE3_9ACTN</name>
<dbReference type="InterPro" id="IPR011009">
    <property type="entry name" value="Kinase-like_dom_sf"/>
</dbReference>
<evidence type="ECO:0000259" key="1">
    <source>
        <dbReference type="Pfam" id="PF01636"/>
    </source>
</evidence>
<keyword evidence="3" id="KW-1185">Reference proteome</keyword>
<dbReference type="RefSeq" id="WP_235058619.1">
    <property type="nucleotide sequence ID" value="NZ_JAKFHA010000062.1"/>
</dbReference>
<gene>
    <name evidence="2" type="ORF">LZ495_42475</name>
</gene>
<evidence type="ECO:0000313" key="2">
    <source>
        <dbReference type="EMBL" id="MCF2533855.1"/>
    </source>
</evidence>
<comment type="caution">
    <text evidence="2">The sequence shown here is derived from an EMBL/GenBank/DDBJ whole genome shotgun (WGS) entry which is preliminary data.</text>
</comment>
<dbReference type="SUPFAM" id="SSF56112">
    <property type="entry name" value="Protein kinase-like (PK-like)"/>
    <property type="match status" value="1"/>
</dbReference>
<dbReference type="AlphaFoldDB" id="A0AA41QAE3"/>
<dbReference type="EMBL" id="JAKFHA010000062">
    <property type="protein sequence ID" value="MCF2533855.1"/>
    <property type="molecule type" value="Genomic_DNA"/>
</dbReference>
<accession>A0AA41QAE3</accession>
<sequence>MGREPEGGRPQPPAVTPSMIAAAAAKVCPGFAAGAVMRRTQKSVLMTGSVGRNPVVVKFLADDSPHWMQRFRHEISAYRTFTRQRPPVRVPRMFGADPERRVLVLEHVPGRPVAVERHPGAALARADIRAVLHAFGTLNTWKPPAGSFHAAFDYLPRVERYHALGLLTDRDASDLAQLLRGLSRLPLQLCHGDAMLSNVLLTSHGPALVDWEFVGYHLPGYDLAVLWSLLARDPLTRRQIVQVAQQSGSFARDAFLVNLMLVLVREIRIHDQATATEDERRLLRRLHDDCTTVRRAVRAAVGTH</sequence>
<dbReference type="Pfam" id="PF01636">
    <property type="entry name" value="APH"/>
    <property type="match status" value="1"/>
</dbReference>
<dbReference type="Proteomes" id="UP001165378">
    <property type="component" value="Unassembled WGS sequence"/>
</dbReference>
<dbReference type="Gene3D" id="3.90.1200.10">
    <property type="match status" value="1"/>
</dbReference>
<proteinExistence type="predicted"/>